<dbReference type="Gene3D" id="2.70.150.10">
    <property type="entry name" value="Calcium-transporting ATPase, cytoplasmic transduction domain A"/>
    <property type="match status" value="1"/>
</dbReference>
<dbReference type="InterPro" id="IPR044492">
    <property type="entry name" value="P_typ_ATPase_HD_dom"/>
</dbReference>
<dbReference type="InterPro" id="IPR036412">
    <property type="entry name" value="HAD-like_sf"/>
</dbReference>
<evidence type="ECO:0000256" key="12">
    <source>
        <dbReference type="ARBA" id="ARBA00022967"/>
    </source>
</evidence>
<dbReference type="GO" id="GO:0005886">
    <property type="term" value="C:plasma membrane"/>
    <property type="evidence" value="ECO:0007669"/>
    <property type="project" value="UniProtKB-SubCell"/>
</dbReference>
<proteinExistence type="inferred from homology"/>
<evidence type="ECO:0000256" key="3">
    <source>
        <dbReference type="ARBA" id="ARBA00022475"/>
    </source>
</evidence>
<dbReference type="SUPFAM" id="SSF56784">
    <property type="entry name" value="HAD-like"/>
    <property type="match status" value="1"/>
</dbReference>
<dbReference type="AlphaFoldDB" id="A0A1S8LQ83"/>
<keyword evidence="14 17" id="KW-0472">Membrane</keyword>
<dbReference type="Pfam" id="PF00702">
    <property type="entry name" value="Hydrolase"/>
    <property type="match status" value="1"/>
</dbReference>
<dbReference type="CDD" id="cd07548">
    <property type="entry name" value="P-type_ATPase-Cd_Zn_Co_like"/>
    <property type="match status" value="1"/>
</dbReference>
<dbReference type="GO" id="GO:0005524">
    <property type="term" value="F:ATP binding"/>
    <property type="evidence" value="ECO:0007669"/>
    <property type="project" value="UniProtKB-UniRule"/>
</dbReference>
<keyword evidence="21" id="KW-1185">Reference proteome</keyword>
<accession>A0A1S8LQ83</accession>
<evidence type="ECO:0000259" key="19">
    <source>
        <dbReference type="PROSITE" id="PS50846"/>
    </source>
</evidence>
<evidence type="ECO:0000256" key="14">
    <source>
        <dbReference type="ARBA" id="ARBA00023136"/>
    </source>
</evidence>
<dbReference type="Pfam" id="PF00403">
    <property type="entry name" value="HMA"/>
    <property type="match status" value="2"/>
</dbReference>
<keyword evidence="8 17" id="KW-0547">Nucleotide-binding</keyword>
<evidence type="ECO:0000256" key="17">
    <source>
        <dbReference type="RuleBase" id="RU362081"/>
    </source>
</evidence>
<keyword evidence="12" id="KW-1278">Translocase</keyword>
<evidence type="ECO:0000256" key="8">
    <source>
        <dbReference type="ARBA" id="ARBA00022741"/>
    </source>
</evidence>
<dbReference type="GO" id="GO:0016463">
    <property type="term" value="F:P-type zinc transporter activity"/>
    <property type="evidence" value="ECO:0007669"/>
    <property type="project" value="UniProtKB-EC"/>
</dbReference>
<evidence type="ECO:0000256" key="4">
    <source>
        <dbReference type="ARBA" id="ARBA00022539"/>
    </source>
</evidence>
<dbReference type="InterPro" id="IPR036163">
    <property type="entry name" value="HMA_dom_sf"/>
</dbReference>
<dbReference type="InterPro" id="IPR023214">
    <property type="entry name" value="HAD_sf"/>
</dbReference>
<dbReference type="PROSITE" id="PS50846">
    <property type="entry name" value="HMA_2"/>
    <property type="match status" value="2"/>
</dbReference>
<dbReference type="InterPro" id="IPR006121">
    <property type="entry name" value="HMA_dom"/>
</dbReference>
<reference evidence="20 21" key="1">
    <citation type="submission" date="2022-04" db="EMBL/GenBank/DDBJ databases">
        <title>Genome sequence of C. roseum typestrain.</title>
        <authorList>
            <person name="Poehlein A."/>
            <person name="Schoch T."/>
            <person name="Duerre P."/>
            <person name="Daniel R."/>
        </authorList>
    </citation>
    <scope>NUCLEOTIDE SEQUENCE [LARGE SCALE GENOMIC DNA]</scope>
    <source>
        <strain evidence="20 21">DSM 7320</strain>
        <plasmid evidence="20 21">p330</plasmid>
    </source>
</reference>
<organism evidence="20 21">
    <name type="scientific">Clostridium felsineum</name>
    <dbReference type="NCBI Taxonomy" id="36839"/>
    <lineage>
        <taxon>Bacteria</taxon>
        <taxon>Bacillati</taxon>
        <taxon>Bacillota</taxon>
        <taxon>Clostridia</taxon>
        <taxon>Eubacteriales</taxon>
        <taxon>Clostridiaceae</taxon>
        <taxon>Clostridium</taxon>
    </lineage>
</organism>
<keyword evidence="7 17" id="KW-0479">Metal-binding</keyword>
<evidence type="ECO:0000256" key="5">
    <source>
        <dbReference type="ARBA" id="ARBA00022553"/>
    </source>
</evidence>
<keyword evidence="5" id="KW-0597">Phosphoprotein</keyword>
<evidence type="ECO:0000313" key="21">
    <source>
        <dbReference type="Proteomes" id="UP000190951"/>
    </source>
</evidence>
<feature type="transmembrane region" description="Helical" evidence="17">
    <location>
        <begin position="225"/>
        <end position="241"/>
    </location>
</feature>
<dbReference type="Gene3D" id="3.40.50.1000">
    <property type="entry name" value="HAD superfamily/HAD-like"/>
    <property type="match status" value="1"/>
</dbReference>
<keyword evidence="11" id="KW-0460">Magnesium</keyword>
<evidence type="ECO:0000256" key="1">
    <source>
        <dbReference type="ARBA" id="ARBA00004651"/>
    </source>
</evidence>
<feature type="transmembrane region" description="Helical" evidence="17">
    <location>
        <begin position="201"/>
        <end position="219"/>
    </location>
</feature>
<dbReference type="InterPro" id="IPR059000">
    <property type="entry name" value="ATPase_P-type_domA"/>
</dbReference>
<evidence type="ECO:0000313" key="20">
    <source>
        <dbReference type="EMBL" id="URZ13833.1"/>
    </source>
</evidence>
<dbReference type="GO" id="GO:0016887">
    <property type="term" value="F:ATP hydrolysis activity"/>
    <property type="evidence" value="ECO:0007669"/>
    <property type="project" value="InterPro"/>
</dbReference>
<comment type="similarity">
    <text evidence="2 17">Belongs to the cation transport ATPase (P-type) (TC 3.A.3) family. Type IB subfamily.</text>
</comment>
<dbReference type="InterPro" id="IPR027256">
    <property type="entry name" value="P-typ_ATPase_IB"/>
</dbReference>
<dbReference type="InterPro" id="IPR017969">
    <property type="entry name" value="Heavy-metal-associated_CS"/>
</dbReference>
<keyword evidence="4" id="KW-0104">Cadmium</keyword>
<dbReference type="PRINTS" id="PR00119">
    <property type="entry name" value="CATATPASE"/>
</dbReference>
<dbReference type="NCBIfam" id="TIGR01525">
    <property type="entry name" value="ATPase-IB_hvy"/>
    <property type="match status" value="1"/>
</dbReference>
<sequence>MEKIIKNPSEDHVKPIKKSTKSNNDNKNMIKKEFSIEGLDCANCAAKIEDRLNKVKDVGHANVNFVTKTLTLEINNTSSAHNVISEATALIKKIEPDVTISEKTSSKNTKKEFSIEGLDCANCAAKIENKLNETNGISYANVNFVTKTLTIEIDKTSNISALVAKVTDIIKKLEPDVTITEIKEDIHVHNHTHGENTKKEIIRFGIGAAIFALAGLINFSDYIKLALYIISYVIVGYEVVLKSLKNIKRGEVFDENFLMSIATIGAFAIHQYPEAAAVMLFYQVGEILQGIAVNRSRKSITSLMDIRPDFANLKINGELKKVSPEKVSIGDIIVVKPGEKVPLDGKVIEGTSMIDTSALTGEAVPRKIEEGSSILSGVINKNGLLTIEVEKSFGQSTISKILNLVQNASNKKAPTENFITKFAKYYTPVVVFGALALAVIPPLVTGDSFSIWIYRALSFLVVSCPCALVVSIPLGFFGGIGGASKKGILVKGGNYLEALNNVDIVVFDKTGTLTRGVFKVTEIKPENNIKNDELLTYAAFAESYSNHPIATSILNAYGKEVSKNMVSDYEEISGYGIKVSLNGKKVLVGNSKLMTKENVAYNNVDTIGSVVHVAVENEYAGYIVISDKIKEDSKDAIKKLKSLGIKKTVMLTGDNKAVGNKVSQMLDLDEVHAELLPDQKVYEIERLFKEKSKKGKLVFVGDGINDAPVLARADIGIAMGGVGSDAAIEAADVVIMTDEPSKIASAIKIAKRTRSIVMQNIIFALAIKAVLLVLVAIGVGTMWEAVFGDVGVTLIAVLNSMRAMKSE</sequence>
<comment type="subcellular location">
    <subcellularLocation>
        <location evidence="1">Cell membrane</location>
        <topology evidence="1">Multi-pass membrane protein</topology>
    </subcellularLocation>
</comment>
<dbReference type="SUPFAM" id="SSF81653">
    <property type="entry name" value="Calcium ATPase, transduction domain A"/>
    <property type="match status" value="1"/>
</dbReference>
<dbReference type="InterPro" id="IPR018303">
    <property type="entry name" value="ATPase_P-typ_P_site"/>
</dbReference>
<feature type="region of interest" description="Disordered" evidence="18">
    <location>
        <begin position="1"/>
        <end position="26"/>
    </location>
</feature>
<dbReference type="Gene3D" id="3.40.1110.10">
    <property type="entry name" value="Calcium-transporting ATPase, cytoplasmic domain N"/>
    <property type="match status" value="1"/>
</dbReference>
<dbReference type="Proteomes" id="UP000190951">
    <property type="component" value="Plasmid p330"/>
</dbReference>
<dbReference type="Gene3D" id="3.30.70.100">
    <property type="match status" value="2"/>
</dbReference>
<dbReference type="FunFam" id="3.40.1110.10:FF:000066">
    <property type="entry name" value="Cadmium-translocating P-type ATPase"/>
    <property type="match status" value="1"/>
</dbReference>
<dbReference type="SFLD" id="SFLDS00003">
    <property type="entry name" value="Haloacid_Dehalogenase"/>
    <property type="match status" value="1"/>
</dbReference>
<dbReference type="SFLD" id="SFLDG00002">
    <property type="entry name" value="C1.7:_P-type_atpase_like"/>
    <property type="match status" value="1"/>
</dbReference>
<feature type="domain" description="HMA" evidence="19">
    <location>
        <begin position="109"/>
        <end position="178"/>
    </location>
</feature>
<dbReference type="Pfam" id="PF00122">
    <property type="entry name" value="E1-E2_ATPase"/>
    <property type="match status" value="1"/>
</dbReference>
<dbReference type="NCBIfam" id="TIGR01512">
    <property type="entry name" value="ATPase-IB2_Cd"/>
    <property type="match status" value="1"/>
</dbReference>
<evidence type="ECO:0000256" key="7">
    <source>
        <dbReference type="ARBA" id="ARBA00022723"/>
    </source>
</evidence>
<dbReference type="InterPro" id="IPR051014">
    <property type="entry name" value="Cation_Transport_ATPase_IB"/>
</dbReference>
<keyword evidence="6 17" id="KW-0812">Transmembrane</keyword>
<dbReference type="EMBL" id="CP096984">
    <property type="protein sequence ID" value="URZ13833.1"/>
    <property type="molecule type" value="Genomic_DNA"/>
</dbReference>
<geneLocation type="plasmid" evidence="20 21">
    <name>p330</name>
</geneLocation>
<evidence type="ECO:0000256" key="11">
    <source>
        <dbReference type="ARBA" id="ARBA00022842"/>
    </source>
</evidence>
<comment type="catalytic activity">
    <reaction evidence="15">
        <text>Zn(2+)(in) + ATP + H2O = Zn(2+)(out) + ADP + phosphate + H(+)</text>
        <dbReference type="Rhea" id="RHEA:20621"/>
        <dbReference type="ChEBI" id="CHEBI:15377"/>
        <dbReference type="ChEBI" id="CHEBI:15378"/>
        <dbReference type="ChEBI" id="CHEBI:29105"/>
        <dbReference type="ChEBI" id="CHEBI:30616"/>
        <dbReference type="ChEBI" id="CHEBI:43474"/>
        <dbReference type="ChEBI" id="CHEBI:456216"/>
        <dbReference type="EC" id="7.2.2.12"/>
    </reaction>
</comment>
<dbReference type="PRINTS" id="PR00941">
    <property type="entry name" value="CDATPASE"/>
</dbReference>
<keyword evidence="13 17" id="KW-1133">Transmembrane helix</keyword>
<dbReference type="KEGG" id="crw:CROST_046110"/>
<keyword evidence="9" id="KW-0862">Zinc</keyword>
<dbReference type="InterPro" id="IPR023299">
    <property type="entry name" value="ATPase_P-typ_cyto_dom_N"/>
</dbReference>
<dbReference type="STRING" id="84029.CROST_44420"/>
<dbReference type="InterPro" id="IPR023298">
    <property type="entry name" value="ATPase_P-typ_TM_dom_sf"/>
</dbReference>
<evidence type="ECO:0000256" key="6">
    <source>
        <dbReference type="ARBA" id="ARBA00022692"/>
    </source>
</evidence>
<evidence type="ECO:0000256" key="10">
    <source>
        <dbReference type="ARBA" id="ARBA00022840"/>
    </source>
</evidence>
<dbReference type="PANTHER" id="PTHR48085:SF5">
    <property type="entry name" value="CADMIUM_ZINC-TRANSPORTING ATPASE HMA4-RELATED"/>
    <property type="match status" value="1"/>
</dbReference>
<dbReference type="GO" id="GO:0046872">
    <property type="term" value="F:metal ion binding"/>
    <property type="evidence" value="ECO:0007669"/>
    <property type="project" value="UniProtKB-KW"/>
</dbReference>
<dbReference type="SUPFAM" id="SSF81665">
    <property type="entry name" value="Calcium ATPase, transmembrane domain M"/>
    <property type="match status" value="1"/>
</dbReference>
<feature type="domain" description="HMA" evidence="19">
    <location>
        <begin position="30"/>
        <end position="99"/>
    </location>
</feature>
<dbReference type="SFLD" id="SFLDF00027">
    <property type="entry name" value="p-type_atpase"/>
    <property type="match status" value="1"/>
</dbReference>
<evidence type="ECO:0000256" key="9">
    <source>
        <dbReference type="ARBA" id="ARBA00022833"/>
    </source>
</evidence>
<feature type="transmembrane region" description="Helical" evidence="17">
    <location>
        <begin position="425"/>
        <end position="444"/>
    </location>
</feature>
<dbReference type="GO" id="GO:0008551">
    <property type="term" value="F:P-type cadmium transporter activity"/>
    <property type="evidence" value="ECO:0007669"/>
    <property type="project" value="UniProtKB-EC"/>
</dbReference>
<dbReference type="SUPFAM" id="SSF55008">
    <property type="entry name" value="HMA, heavy metal-associated domain"/>
    <property type="match status" value="2"/>
</dbReference>
<dbReference type="PANTHER" id="PTHR48085">
    <property type="entry name" value="CADMIUM/ZINC-TRANSPORTING ATPASE HMA2-RELATED"/>
    <property type="match status" value="1"/>
</dbReference>
<keyword evidence="3 17" id="KW-1003">Cell membrane</keyword>
<comment type="catalytic activity">
    <reaction evidence="16">
        <text>Cd(2+)(in) + ATP + H2O = Cd(2+)(out) + ADP + phosphate + H(+)</text>
        <dbReference type="Rhea" id="RHEA:12132"/>
        <dbReference type="ChEBI" id="CHEBI:15377"/>
        <dbReference type="ChEBI" id="CHEBI:15378"/>
        <dbReference type="ChEBI" id="CHEBI:30616"/>
        <dbReference type="ChEBI" id="CHEBI:43474"/>
        <dbReference type="ChEBI" id="CHEBI:48775"/>
        <dbReference type="ChEBI" id="CHEBI:456216"/>
        <dbReference type="EC" id="7.2.2.21"/>
    </reaction>
</comment>
<evidence type="ECO:0000256" key="18">
    <source>
        <dbReference type="SAM" id="MobiDB-lite"/>
    </source>
</evidence>
<keyword evidence="10 17" id="KW-0067">ATP-binding</keyword>
<gene>
    <name evidence="20" type="primary">cadA</name>
    <name evidence="20" type="ORF">CROST_046110</name>
</gene>
<dbReference type="InterPro" id="IPR008250">
    <property type="entry name" value="ATPase_P-typ_transduc_dom_A_sf"/>
</dbReference>
<protein>
    <submittedName>
        <fullName evidence="20">Cadmium, zinc and cobalt-transporting ATPase</fullName>
    </submittedName>
</protein>
<keyword evidence="20" id="KW-0614">Plasmid</keyword>
<evidence type="ECO:0000256" key="15">
    <source>
        <dbReference type="ARBA" id="ARBA00047308"/>
    </source>
</evidence>
<feature type="compositionally biased region" description="Basic and acidic residues" evidence="18">
    <location>
        <begin position="1"/>
        <end position="14"/>
    </location>
</feature>
<name>A0A1S8LQ83_9CLOT</name>
<evidence type="ECO:0000256" key="2">
    <source>
        <dbReference type="ARBA" id="ARBA00006024"/>
    </source>
</evidence>
<evidence type="ECO:0000256" key="13">
    <source>
        <dbReference type="ARBA" id="ARBA00022989"/>
    </source>
</evidence>
<dbReference type="PROSITE" id="PS00154">
    <property type="entry name" value="ATPASE_E1_E2"/>
    <property type="match status" value="1"/>
</dbReference>
<dbReference type="InterPro" id="IPR001757">
    <property type="entry name" value="P_typ_ATPase"/>
</dbReference>
<feature type="transmembrane region" description="Helical" evidence="17">
    <location>
        <begin position="761"/>
        <end position="779"/>
    </location>
</feature>
<evidence type="ECO:0000256" key="16">
    <source>
        <dbReference type="ARBA" id="ARBA00049338"/>
    </source>
</evidence>
<feature type="transmembrane region" description="Helical" evidence="17">
    <location>
        <begin position="456"/>
        <end position="477"/>
    </location>
</feature>
<dbReference type="CDD" id="cd00371">
    <property type="entry name" value="HMA"/>
    <property type="match status" value="2"/>
</dbReference>
<dbReference type="NCBIfam" id="TIGR01494">
    <property type="entry name" value="ATPase_P-type"/>
    <property type="match status" value="1"/>
</dbReference>
<dbReference type="FunFam" id="2.70.150.10:FF:000002">
    <property type="entry name" value="Copper-transporting ATPase 1, putative"/>
    <property type="match status" value="1"/>
</dbReference>
<dbReference type="PROSITE" id="PS01047">
    <property type="entry name" value="HMA_1"/>
    <property type="match status" value="2"/>
</dbReference>